<protein>
    <submittedName>
        <fullName evidence="2">Uncharacterized protein</fullName>
    </submittedName>
</protein>
<accession>A0AAD9M6F9</accession>
<feature type="compositionally biased region" description="Polar residues" evidence="1">
    <location>
        <begin position="139"/>
        <end position="153"/>
    </location>
</feature>
<keyword evidence="3" id="KW-1185">Reference proteome</keyword>
<evidence type="ECO:0000313" key="2">
    <source>
        <dbReference type="EMBL" id="KAK2030313.1"/>
    </source>
</evidence>
<proteinExistence type="predicted"/>
<evidence type="ECO:0000313" key="3">
    <source>
        <dbReference type="Proteomes" id="UP001232148"/>
    </source>
</evidence>
<sequence length="153" mass="17449">MYVHIHTYVPGYLPIQWNERTSCFRFFVSRTISKHPVSVAAASPPSDQLCMYQRLSTPALGRWVIVPTYLPSNRQPRYIVRIQRRMPFQRVPSSPALTRSHPRPPFIITAPTDVAQIPAPYSVDNNRLSRPVTEPNPLTPYTDTCSKSTTLGR</sequence>
<gene>
    <name evidence="2" type="ORF">LX32DRAFT_332286</name>
</gene>
<name>A0AAD9M6F9_9PEZI</name>
<dbReference type="EMBL" id="MU842853">
    <property type="protein sequence ID" value="KAK2030313.1"/>
    <property type="molecule type" value="Genomic_DNA"/>
</dbReference>
<comment type="caution">
    <text evidence="2">The sequence shown here is derived from an EMBL/GenBank/DDBJ whole genome shotgun (WGS) entry which is preliminary data.</text>
</comment>
<dbReference type="AlphaFoldDB" id="A0AAD9M6F9"/>
<feature type="region of interest" description="Disordered" evidence="1">
    <location>
        <begin position="122"/>
        <end position="153"/>
    </location>
</feature>
<reference evidence="2" key="1">
    <citation type="submission" date="2021-06" db="EMBL/GenBank/DDBJ databases">
        <title>Comparative genomics, transcriptomics and evolutionary studies reveal genomic signatures of adaptation to plant cell wall in hemibiotrophic fungi.</title>
        <authorList>
            <consortium name="DOE Joint Genome Institute"/>
            <person name="Baroncelli R."/>
            <person name="Diaz J.F."/>
            <person name="Benocci T."/>
            <person name="Peng M."/>
            <person name="Battaglia E."/>
            <person name="Haridas S."/>
            <person name="Andreopoulos W."/>
            <person name="Labutti K."/>
            <person name="Pangilinan J."/>
            <person name="Floch G.L."/>
            <person name="Makela M.R."/>
            <person name="Henrissat B."/>
            <person name="Grigoriev I.V."/>
            <person name="Crouch J.A."/>
            <person name="De Vries R.P."/>
            <person name="Sukno S.A."/>
            <person name="Thon M.R."/>
        </authorList>
    </citation>
    <scope>NUCLEOTIDE SEQUENCE</scope>
    <source>
        <strain evidence="2">MAFF235873</strain>
    </source>
</reference>
<organism evidence="2 3">
    <name type="scientific">Colletotrichum zoysiae</name>
    <dbReference type="NCBI Taxonomy" id="1216348"/>
    <lineage>
        <taxon>Eukaryota</taxon>
        <taxon>Fungi</taxon>
        <taxon>Dikarya</taxon>
        <taxon>Ascomycota</taxon>
        <taxon>Pezizomycotina</taxon>
        <taxon>Sordariomycetes</taxon>
        <taxon>Hypocreomycetidae</taxon>
        <taxon>Glomerellales</taxon>
        <taxon>Glomerellaceae</taxon>
        <taxon>Colletotrichum</taxon>
        <taxon>Colletotrichum graminicola species complex</taxon>
    </lineage>
</organism>
<evidence type="ECO:0000256" key="1">
    <source>
        <dbReference type="SAM" id="MobiDB-lite"/>
    </source>
</evidence>
<dbReference type="Proteomes" id="UP001232148">
    <property type="component" value="Unassembled WGS sequence"/>
</dbReference>